<accession>A0ABN8WPG4</accession>
<dbReference type="Pfam" id="PF20655">
    <property type="entry name" value="Vps52_C"/>
    <property type="match status" value="1"/>
</dbReference>
<dbReference type="InterPro" id="IPR007258">
    <property type="entry name" value="Vps52"/>
</dbReference>
<dbReference type="InterPro" id="IPR048319">
    <property type="entry name" value="Vps52_CC"/>
</dbReference>
<proteinExistence type="inferred from homology"/>
<gene>
    <name evidence="8" type="primary">SUVZ02G5890</name>
    <name evidence="8" type="ORF">SUVZ_02G5890</name>
</gene>
<sequence length="639" mass="74135">MEVLRDVLSLDQAKVDQLKATTQNEAYNDNPFENYLKDCKFKAPSNKDQSPLTKLKTLQETHSNNEAAINVVIPQLIDYLTQFTDRLSNYTQDLDFIKKKSNELQSLLEYNSTKLADISPMVNDLMIPPELINDIVKGKINESWQDNIAFITDKEQIYDKYRRTDHHGHHEDTNDSTTIAPKDFDKLCQLLDILKNVILERSKRLIISKIKSLRNHHPIPSQRLQTQLLKVRKIFPFIRDNNLSLALELRQAYCYTMKWYYKEYFSRYIRSLTILQFQQIDSQFALGNGLSTTSVGGFSNSSSLFFSNYLTTSATNAFYNKVSVTDEEINRYFQIKKRLNVLTQEDNTVMVSQIAENNTTKNYIEIGFKNLNLAILDNCTVEYLFLKEFFAINDDGHEEINGLLEQIFQPTFDEATEYTQQLIQYNYDIFGVLISIRVANQLQFESERREIPSMFDSFLNGQLIQLWPRFQQLVDFQCESLRKVTITTNVAKYGSSNATNNDPLTSPHELAVQFGKILISFLTLAITHKLAIDERSEPLYNSIIRLRNDFETVMTKCSKKTKSPERFLTTNYMYLYNNLQQLHLQLNMTDSSTQNYDFNSTGNVNTDATDENEDNSGVPLIIRETENHFKTLVEAFTRS</sequence>
<evidence type="ECO:0000256" key="2">
    <source>
        <dbReference type="ARBA" id="ARBA00008180"/>
    </source>
</evidence>
<keyword evidence="4" id="KW-0653">Protein transport</keyword>
<dbReference type="PANTHER" id="PTHR14190:SF7">
    <property type="entry name" value="VACUOLAR PROTEIN SORTING-ASSOCIATED PROTEIN 52 HOMOLOG"/>
    <property type="match status" value="1"/>
</dbReference>
<dbReference type="Pfam" id="PF04129">
    <property type="entry name" value="Vps52_CC"/>
    <property type="match status" value="1"/>
</dbReference>
<dbReference type="PANTHER" id="PTHR14190">
    <property type="entry name" value="SUPPRESSOR OF ACTIN MUTATIONS 2/VACUOLAR PROTEIN SORTING 52"/>
    <property type="match status" value="1"/>
</dbReference>
<keyword evidence="9" id="KW-1185">Reference proteome</keyword>
<evidence type="ECO:0000313" key="9">
    <source>
        <dbReference type="Proteomes" id="UP001162085"/>
    </source>
</evidence>
<organism evidence="8 9">
    <name type="scientific">Saccharomyces uvarum</name>
    <name type="common">Yeast</name>
    <name type="synonym">Saccharomyces bayanus var. uvarum</name>
    <dbReference type="NCBI Taxonomy" id="230603"/>
    <lineage>
        <taxon>Eukaryota</taxon>
        <taxon>Fungi</taxon>
        <taxon>Dikarya</taxon>
        <taxon>Ascomycota</taxon>
        <taxon>Saccharomycotina</taxon>
        <taxon>Saccharomycetes</taxon>
        <taxon>Saccharomycetales</taxon>
        <taxon>Saccharomycetaceae</taxon>
        <taxon>Saccharomyces</taxon>
    </lineage>
</organism>
<evidence type="ECO:0000256" key="5">
    <source>
        <dbReference type="ARBA" id="ARBA00023034"/>
    </source>
</evidence>
<reference evidence="8" key="1">
    <citation type="submission" date="2022-10" db="EMBL/GenBank/DDBJ databases">
        <authorList>
            <person name="Byrne P K."/>
        </authorList>
    </citation>
    <scope>NUCLEOTIDE SEQUENCE</scope>
    <source>
        <strain evidence="8">ZP964</strain>
    </source>
</reference>
<protein>
    <recommendedName>
        <fullName evidence="10">Vacuolar protein sorting-associated protein 52</fullName>
    </recommendedName>
</protein>
<comment type="subcellular location">
    <subcellularLocation>
        <location evidence="1">Golgi apparatus</location>
        <location evidence="1">trans-Golgi network</location>
    </subcellularLocation>
</comment>
<name>A0ABN8WPG4_SACUV</name>
<keyword evidence="5" id="KW-0333">Golgi apparatus</keyword>
<dbReference type="EMBL" id="OX365929">
    <property type="protein sequence ID" value="CAI4057810.1"/>
    <property type="molecule type" value="Genomic_DNA"/>
</dbReference>
<comment type="similarity">
    <text evidence="2">Belongs to the VPS52 family.</text>
</comment>
<evidence type="ECO:0008006" key="10">
    <source>
        <dbReference type="Google" id="ProtNLM"/>
    </source>
</evidence>
<evidence type="ECO:0000256" key="1">
    <source>
        <dbReference type="ARBA" id="ARBA00004601"/>
    </source>
</evidence>
<evidence type="ECO:0000259" key="7">
    <source>
        <dbReference type="Pfam" id="PF20655"/>
    </source>
</evidence>
<evidence type="ECO:0000313" key="8">
    <source>
        <dbReference type="EMBL" id="CAI4057810.1"/>
    </source>
</evidence>
<dbReference type="InterPro" id="IPR048361">
    <property type="entry name" value="Vps52_C"/>
</dbReference>
<evidence type="ECO:0000256" key="4">
    <source>
        <dbReference type="ARBA" id="ARBA00022927"/>
    </source>
</evidence>
<feature type="domain" description="Vps52 coiled-coil" evidence="6">
    <location>
        <begin position="57"/>
        <end position="238"/>
    </location>
</feature>
<dbReference type="Proteomes" id="UP001162085">
    <property type="component" value="Chromosome 2"/>
</dbReference>
<feature type="domain" description="Vps52 C-terminal" evidence="7">
    <location>
        <begin position="313"/>
        <end position="604"/>
    </location>
</feature>
<keyword evidence="3" id="KW-0813">Transport</keyword>
<evidence type="ECO:0000256" key="3">
    <source>
        <dbReference type="ARBA" id="ARBA00022448"/>
    </source>
</evidence>
<evidence type="ECO:0000259" key="6">
    <source>
        <dbReference type="Pfam" id="PF04129"/>
    </source>
</evidence>